<evidence type="ECO:0000256" key="2">
    <source>
        <dbReference type="ARBA" id="ARBA00022676"/>
    </source>
</evidence>
<evidence type="ECO:0000313" key="5">
    <source>
        <dbReference type="EMBL" id="SVD06366.1"/>
    </source>
</evidence>
<dbReference type="PANTHER" id="PTHR43398">
    <property type="entry name" value="DOLICHOL-PHOSPHATE MANNOSYLTRANSFERASE SUBUNIT 1"/>
    <property type="match status" value="1"/>
</dbReference>
<keyword evidence="3" id="KW-0808">Transferase</keyword>
<evidence type="ECO:0000256" key="3">
    <source>
        <dbReference type="ARBA" id="ARBA00022679"/>
    </source>
</evidence>
<dbReference type="InterPro" id="IPR029044">
    <property type="entry name" value="Nucleotide-diphossugar_trans"/>
</dbReference>
<dbReference type="GO" id="GO:0009247">
    <property type="term" value="P:glycolipid biosynthetic process"/>
    <property type="evidence" value="ECO:0007669"/>
    <property type="project" value="TreeGrafter"/>
</dbReference>
<comment type="similarity">
    <text evidence="1">Belongs to the glycosyltransferase 2 family.</text>
</comment>
<dbReference type="PANTHER" id="PTHR43398:SF1">
    <property type="entry name" value="DOLICHOL-PHOSPHATE MANNOSYLTRANSFERASE SUBUNIT 1"/>
    <property type="match status" value="1"/>
</dbReference>
<dbReference type="InterPro" id="IPR001173">
    <property type="entry name" value="Glyco_trans_2-like"/>
</dbReference>
<dbReference type="Gene3D" id="3.90.550.10">
    <property type="entry name" value="Spore Coat Polysaccharide Biosynthesis Protein SpsA, Chain A"/>
    <property type="match status" value="1"/>
</dbReference>
<dbReference type="GO" id="GO:0016020">
    <property type="term" value="C:membrane"/>
    <property type="evidence" value="ECO:0007669"/>
    <property type="project" value="GOC"/>
</dbReference>
<proteinExistence type="inferred from homology"/>
<protein>
    <recommendedName>
        <fullName evidence="4">Glycosyltransferase 2-like domain-containing protein</fullName>
    </recommendedName>
</protein>
<dbReference type="InterPro" id="IPR039528">
    <property type="entry name" value="DPM1-like"/>
</dbReference>
<dbReference type="GO" id="GO:0004582">
    <property type="term" value="F:dolichyl-phosphate beta-D-mannosyltransferase activity"/>
    <property type="evidence" value="ECO:0007669"/>
    <property type="project" value="InterPro"/>
</dbReference>
<evidence type="ECO:0000256" key="1">
    <source>
        <dbReference type="ARBA" id="ARBA00006739"/>
    </source>
</evidence>
<dbReference type="AlphaFoldDB" id="A0A382S920"/>
<dbReference type="Pfam" id="PF00535">
    <property type="entry name" value="Glycos_transf_2"/>
    <property type="match status" value="1"/>
</dbReference>
<reference evidence="5" key="1">
    <citation type="submission" date="2018-05" db="EMBL/GenBank/DDBJ databases">
        <authorList>
            <person name="Lanie J.A."/>
            <person name="Ng W.-L."/>
            <person name="Kazmierczak K.M."/>
            <person name="Andrzejewski T.M."/>
            <person name="Davidsen T.M."/>
            <person name="Wayne K.J."/>
            <person name="Tettelin H."/>
            <person name="Glass J.I."/>
            <person name="Rusch D."/>
            <person name="Podicherti R."/>
            <person name="Tsui H.-C.T."/>
            <person name="Winkler M.E."/>
        </authorList>
    </citation>
    <scope>NUCLEOTIDE SEQUENCE</scope>
</reference>
<dbReference type="SUPFAM" id="SSF53448">
    <property type="entry name" value="Nucleotide-diphospho-sugar transferases"/>
    <property type="match status" value="1"/>
</dbReference>
<dbReference type="EMBL" id="UINC01127324">
    <property type="protein sequence ID" value="SVD06366.1"/>
    <property type="molecule type" value="Genomic_DNA"/>
</dbReference>
<organism evidence="5">
    <name type="scientific">marine metagenome</name>
    <dbReference type="NCBI Taxonomy" id="408172"/>
    <lineage>
        <taxon>unclassified sequences</taxon>
        <taxon>metagenomes</taxon>
        <taxon>ecological metagenomes</taxon>
    </lineage>
</organism>
<keyword evidence="2" id="KW-0328">Glycosyltransferase</keyword>
<feature type="non-terminal residue" evidence="5">
    <location>
        <position position="1"/>
    </location>
</feature>
<gene>
    <name evidence="5" type="ORF">METZ01_LOCUS359220</name>
</gene>
<accession>A0A382S920</accession>
<name>A0A382S920_9ZZZZ</name>
<sequence length="196" mass="21964">SSPDGTAEIVNQLSKEFPGKIELVQRKKKLGLGSAYKLGYLKAIEAGSDIVVQMDGDLSHSPRYIPDFLQQLHGSDIVVGSRYIEGGKVDKNWNPLRKIISKLGVISIRLVTGLKVKDVTSGFKAYNIDVLKTLNLQNLKCNGFGFQAEMLHSCIRNGYLIKEHPIYFNDRNNGKSKMSIHIILEAIKYLTLIRFK</sequence>
<feature type="domain" description="Glycosyltransferase 2-like" evidence="4">
    <location>
        <begin position="2"/>
        <end position="133"/>
    </location>
</feature>
<evidence type="ECO:0000259" key="4">
    <source>
        <dbReference type="Pfam" id="PF00535"/>
    </source>
</evidence>